<evidence type="ECO:0000256" key="4">
    <source>
        <dbReference type="ARBA" id="ARBA00022884"/>
    </source>
</evidence>
<evidence type="ECO:0000313" key="11">
    <source>
        <dbReference type="Proteomes" id="UP000070505"/>
    </source>
</evidence>
<dbReference type="RefSeq" id="WP_082266238.1">
    <property type="nucleotide sequence ID" value="NZ_KQ961857.1"/>
</dbReference>
<evidence type="ECO:0000256" key="5">
    <source>
        <dbReference type="ARBA" id="ARBA00023134"/>
    </source>
</evidence>
<dbReference type="PANTHER" id="PTHR42698">
    <property type="entry name" value="GTPASE ERA"/>
    <property type="match status" value="1"/>
</dbReference>
<dbReference type="PANTHER" id="PTHR42698:SF1">
    <property type="entry name" value="GTPASE ERA, MITOCHONDRIAL"/>
    <property type="match status" value="1"/>
</dbReference>
<dbReference type="Gene3D" id="3.40.50.300">
    <property type="entry name" value="P-loop containing nucleotide triphosphate hydrolases"/>
    <property type="match status" value="1"/>
</dbReference>
<dbReference type="GO" id="GO:0005525">
    <property type="term" value="F:GTP binding"/>
    <property type="evidence" value="ECO:0007669"/>
    <property type="project" value="UniProtKB-UniRule"/>
</dbReference>
<keyword evidence="5 6" id="KW-0342">GTP-binding</keyword>
<dbReference type="GO" id="GO:0005829">
    <property type="term" value="C:cytosol"/>
    <property type="evidence" value="ECO:0007669"/>
    <property type="project" value="TreeGrafter"/>
</dbReference>
<dbReference type="SUPFAM" id="SSF54814">
    <property type="entry name" value="Prokaryotic type KH domain (KH-domain type II)"/>
    <property type="match status" value="1"/>
</dbReference>
<feature type="region of interest" description="G4" evidence="7">
    <location>
        <begin position="205"/>
        <end position="208"/>
    </location>
</feature>
<feature type="binding site" evidence="6">
    <location>
        <begin position="131"/>
        <end position="135"/>
    </location>
    <ligand>
        <name>GTP</name>
        <dbReference type="ChEBI" id="CHEBI:37565"/>
    </ligand>
</feature>
<feature type="region of interest" description="G5" evidence="7">
    <location>
        <begin position="234"/>
        <end position="236"/>
    </location>
</feature>
<dbReference type="InterPro" id="IPR027417">
    <property type="entry name" value="P-loop_NTPase"/>
</dbReference>
<dbReference type="InterPro" id="IPR015946">
    <property type="entry name" value="KH_dom-like_a/b"/>
</dbReference>
<comment type="caution">
    <text evidence="10">The sequence shown here is derived from an EMBL/GenBank/DDBJ whole genome shotgun (WGS) entry which is preliminary data.</text>
</comment>
<dbReference type="InterPro" id="IPR005662">
    <property type="entry name" value="GTPase_Era-like"/>
</dbReference>
<dbReference type="Pfam" id="PF01926">
    <property type="entry name" value="MMR_HSR1"/>
    <property type="match status" value="1"/>
</dbReference>
<protein>
    <recommendedName>
        <fullName evidence="2 6">GTPase Era</fullName>
    </recommendedName>
</protein>
<dbReference type="PROSITE" id="PS51713">
    <property type="entry name" value="G_ERA"/>
    <property type="match status" value="1"/>
</dbReference>
<dbReference type="HAMAP" id="MF_00367">
    <property type="entry name" value="GTPase_Era"/>
    <property type="match status" value="1"/>
</dbReference>
<sequence>MDSVKDDYMNNENYLDDKKSNETTDLTSFDSNYSNDSISDNLDESDNNIVDDDDIFSNLDSSTHVTISNNDFHGYRSGFVAVVGRPNVGKSTLMNALIGTHIAISSSRPETTRKAIRGIVTTQNAQMVIVDTPGIHRPRTLLGQRLNDIVDESLSDVDVIAFLLPADQEIGPGDRRILSRLRADFAKKDDSLKWSWKIPVIGIVTKIDTLNRSDLVSHLIKIQEFADFTDIVPVSAIENDNVDEVKKVLIDNLPEGPQMYPEDQLSEESPSEMISELIRGAFLEELDDELPHSLAVVVDDIVYPGEDLETKYNDSKAHVLVSVYVERDSQKPIIIGHRAEHLVRVKKRLRTAVNRITGFKAVLELHVKVAKGWQSDPKKLERLGF</sequence>
<evidence type="ECO:0000256" key="1">
    <source>
        <dbReference type="ARBA" id="ARBA00007921"/>
    </source>
</evidence>
<feature type="region of interest" description="G3" evidence="7">
    <location>
        <begin position="131"/>
        <end position="134"/>
    </location>
</feature>
<dbReference type="GO" id="GO:0000028">
    <property type="term" value="P:ribosomal small subunit assembly"/>
    <property type="evidence" value="ECO:0007669"/>
    <property type="project" value="TreeGrafter"/>
</dbReference>
<feature type="region of interest" description="Disordered" evidence="8">
    <location>
        <begin position="1"/>
        <end position="45"/>
    </location>
</feature>
<dbReference type="GO" id="GO:0003924">
    <property type="term" value="F:GTPase activity"/>
    <property type="evidence" value="ECO:0007669"/>
    <property type="project" value="UniProtKB-UniRule"/>
</dbReference>
<dbReference type="NCBIfam" id="NF000908">
    <property type="entry name" value="PRK00089.1"/>
    <property type="match status" value="1"/>
</dbReference>
<keyword evidence="6" id="KW-1003">Cell membrane</keyword>
<dbReference type="EMBL" id="LSRC01000018">
    <property type="protein sequence ID" value="KXI17959.1"/>
    <property type="molecule type" value="Genomic_DNA"/>
</dbReference>
<keyword evidence="4 6" id="KW-0694">RNA-binding</keyword>
<organism evidence="10 11">
    <name type="scientific">Gardnerella vaginalis</name>
    <dbReference type="NCBI Taxonomy" id="2702"/>
    <lineage>
        <taxon>Bacteria</taxon>
        <taxon>Bacillati</taxon>
        <taxon>Actinomycetota</taxon>
        <taxon>Actinomycetes</taxon>
        <taxon>Bifidobacteriales</taxon>
        <taxon>Bifidobacteriaceae</taxon>
        <taxon>Gardnerella</taxon>
    </lineage>
</organism>
<feature type="region of interest" description="G1" evidence="7">
    <location>
        <begin position="84"/>
        <end position="91"/>
    </location>
</feature>
<feature type="domain" description="Era-type G" evidence="9">
    <location>
        <begin position="76"/>
        <end position="255"/>
    </location>
</feature>
<keyword evidence="6" id="KW-0963">Cytoplasm</keyword>
<dbReference type="PATRIC" id="fig|2702.101.peg.453"/>
<evidence type="ECO:0000256" key="3">
    <source>
        <dbReference type="ARBA" id="ARBA00022741"/>
    </source>
</evidence>
<comment type="similarity">
    <text evidence="1 6 7">Belongs to the TRAFAC class TrmE-Era-EngA-EngB-Septin-like GTPase superfamily. Era GTPase family.</text>
</comment>
<evidence type="ECO:0000256" key="7">
    <source>
        <dbReference type="PROSITE-ProRule" id="PRU01050"/>
    </source>
</evidence>
<dbReference type="InterPro" id="IPR006073">
    <property type="entry name" value="GTP-bd"/>
</dbReference>
<dbReference type="NCBIfam" id="TIGR00436">
    <property type="entry name" value="era"/>
    <property type="match status" value="1"/>
</dbReference>
<dbReference type="InterPro" id="IPR005225">
    <property type="entry name" value="Small_GTP-bd"/>
</dbReference>
<reference evidence="10 11" key="1">
    <citation type="submission" date="2016-02" db="EMBL/GenBank/DDBJ databases">
        <authorList>
            <person name="Wen L."/>
            <person name="He K."/>
            <person name="Yang H."/>
        </authorList>
    </citation>
    <scope>NUCLEOTIDE SEQUENCE [LARGE SCALE GENOMIC DNA]</scope>
    <source>
        <strain evidence="10 11">CMW7778B</strain>
    </source>
</reference>
<feature type="region of interest" description="G2" evidence="7">
    <location>
        <begin position="110"/>
        <end position="114"/>
    </location>
</feature>
<evidence type="ECO:0000256" key="2">
    <source>
        <dbReference type="ARBA" id="ARBA00020484"/>
    </source>
</evidence>
<feature type="binding site" evidence="6">
    <location>
        <begin position="84"/>
        <end position="91"/>
    </location>
    <ligand>
        <name>GTP</name>
        <dbReference type="ChEBI" id="CHEBI:37565"/>
    </ligand>
</feature>
<dbReference type="Pfam" id="PF07650">
    <property type="entry name" value="KH_2"/>
    <property type="match status" value="1"/>
</dbReference>
<dbReference type="Proteomes" id="UP000070505">
    <property type="component" value="Unassembled WGS sequence"/>
</dbReference>
<keyword evidence="6" id="KW-0699">rRNA-binding</keyword>
<keyword evidence="3 6" id="KW-0547">Nucleotide-binding</keyword>
<dbReference type="AlphaFoldDB" id="A0A135Z8I3"/>
<dbReference type="InterPro" id="IPR030388">
    <property type="entry name" value="G_ERA_dom"/>
</dbReference>
<keyword evidence="6" id="KW-0472">Membrane</keyword>
<dbReference type="NCBIfam" id="TIGR00231">
    <property type="entry name" value="small_GTP"/>
    <property type="match status" value="1"/>
</dbReference>
<dbReference type="GO" id="GO:0005886">
    <property type="term" value="C:plasma membrane"/>
    <property type="evidence" value="ECO:0007669"/>
    <property type="project" value="UniProtKB-SubCell"/>
</dbReference>
<dbReference type="CDD" id="cd22534">
    <property type="entry name" value="KH-II_Era"/>
    <property type="match status" value="1"/>
</dbReference>
<dbReference type="InterPro" id="IPR004044">
    <property type="entry name" value="KH_dom_type_2"/>
</dbReference>
<dbReference type="InterPro" id="IPR009019">
    <property type="entry name" value="KH_sf_prok-type"/>
</dbReference>
<evidence type="ECO:0000313" key="10">
    <source>
        <dbReference type="EMBL" id="KXI17959.1"/>
    </source>
</evidence>
<name>A0A135Z8I3_GARVA</name>
<evidence type="ECO:0000259" key="9">
    <source>
        <dbReference type="PROSITE" id="PS51713"/>
    </source>
</evidence>
<evidence type="ECO:0000256" key="8">
    <source>
        <dbReference type="SAM" id="MobiDB-lite"/>
    </source>
</evidence>
<evidence type="ECO:0000256" key="6">
    <source>
        <dbReference type="HAMAP-Rule" id="MF_00367"/>
    </source>
</evidence>
<feature type="compositionally biased region" description="Low complexity" evidence="8">
    <location>
        <begin position="28"/>
        <end position="40"/>
    </location>
</feature>
<keyword evidence="6" id="KW-0690">Ribosome biogenesis</keyword>
<accession>A0A135Z8I3</accession>
<dbReference type="SUPFAM" id="SSF52540">
    <property type="entry name" value="P-loop containing nucleoside triphosphate hydrolases"/>
    <property type="match status" value="1"/>
</dbReference>
<proteinExistence type="inferred from homology"/>
<comment type="subcellular location">
    <subcellularLocation>
        <location evidence="6">Cytoplasm</location>
    </subcellularLocation>
    <subcellularLocation>
        <location evidence="6">Cell membrane</location>
        <topology evidence="6">Peripheral membrane protein</topology>
    </subcellularLocation>
</comment>
<dbReference type="GO" id="GO:0043024">
    <property type="term" value="F:ribosomal small subunit binding"/>
    <property type="evidence" value="ECO:0007669"/>
    <property type="project" value="TreeGrafter"/>
</dbReference>
<comment type="subunit">
    <text evidence="6">Monomer.</text>
</comment>
<feature type="binding site" evidence="6">
    <location>
        <begin position="205"/>
        <end position="208"/>
    </location>
    <ligand>
        <name>GTP</name>
        <dbReference type="ChEBI" id="CHEBI:37565"/>
    </ligand>
</feature>
<gene>
    <name evidence="6" type="primary">era</name>
    <name evidence="10" type="ORF">HMPREF3230_00466</name>
</gene>
<dbReference type="Gene3D" id="3.30.300.20">
    <property type="match status" value="1"/>
</dbReference>
<comment type="function">
    <text evidence="6">An essential GTPase that binds both GDP and GTP, with rapid nucleotide exchange. Plays a role in 16S rRNA processing and 30S ribosomal subunit biogenesis and possibly also in cell cycle regulation and energy metabolism.</text>
</comment>
<dbReference type="GO" id="GO:0070181">
    <property type="term" value="F:small ribosomal subunit rRNA binding"/>
    <property type="evidence" value="ECO:0007669"/>
    <property type="project" value="UniProtKB-UniRule"/>
</dbReference>
<dbReference type="CDD" id="cd04163">
    <property type="entry name" value="Era"/>
    <property type="match status" value="1"/>
</dbReference>